<dbReference type="CDD" id="cd00118">
    <property type="entry name" value="LysM"/>
    <property type="match status" value="1"/>
</dbReference>
<evidence type="ECO:0000256" key="1">
    <source>
        <dbReference type="SAM" id="MobiDB-lite"/>
    </source>
</evidence>
<dbReference type="InterPro" id="IPR018392">
    <property type="entry name" value="LysM"/>
</dbReference>
<organism evidence="3 4">
    <name type="scientific">Hazenella coriacea</name>
    <dbReference type="NCBI Taxonomy" id="1179467"/>
    <lineage>
        <taxon>Bacteria</taxon>
        <taxon>Bacillati</taxon>
        <taxon>Bacillota</taxon>
        <taxon>Bacilli</taxon>
        <taxon>Bacillales</taxon>
        <taxon>Thermoactinomycetaceae</taxon>
        <taxon>Hazenella</taxon>
    </lineage>
</organism>
<feature type="domain" description="LysM" evidence="2">
    <location>
        <begin position="2"/>
        <end position="47"/>
    </location>
</feature>
<comment type="caution">
    <text evidence="3">The sequence shown here is derived from an EMBL/GenBank/DDBJ whole genome shotgun (WGS) entry which is preliminary data.</text>
</comment>
<feature type="region of interest" description="Disordered" evidence="1">
    <location>
        <begin position="54"/>
        <end position="87"/>
    </location>
</feature>
<proteinExistence type="predicted"/>
<evidence type="ECO:0000313" key="3">
    <source>
        <dbReference type="EMBL" id="TCS96477.1"/>
    </source>
</evidence>
<feature type="compositionally biased region" description="Basic and acidic residues" evidence="1">
    <location>
        <begin position="57"/>
        <end position="80"/>
    </location>
</feature>
<dbReference type="AlphaFoldDB" id="A0A4V6NZA8"/>
<dbReference type="SMART" id="SM00257">
    <property type="entry name" value="LysM"/>
    <property type="match status" value="1"/>
</dbReference>
<dbReference type="OrthoDB" id="2033517at2"/>
<dbReference type="EMBL" id="SMAG01000001">
    <property type="protein sequence ID" value="TCS96477.1"/>
    <property type="molecule type" value="Genomic_DNA"/>
</dbReference>
<dbReference type="InterPro" id="IPR036779">
    <property type="entry name" value="LysM_dom_sf"/>
</dbReference>
<gene>
    <name evidence="3" type="ORF">EDD58_101110</name>
</gene>
<protein>
    <submittedName>
        <fullName evidence="3">LysM domain-containing protein</fullName>
    </submittedName>
</protein>
<sequence length="231" mass="26243">MKIHIVREGDTMWDLVQKYNTPLERILEANPQIDHAEPLKSGVKVRIPTGRIPVLNQRKEEMEPIKKVKAEKEKPSHRPSQESSSLEDPLFFQPHPTYWYDPAMMTDHPYVMNENAYVDSSVYVGSESSYASLPKPPMSPYDHLYSGYGPYSYPMMGGMVQGMVPPMVYPPPMPCMSPMVSHMYVPPYYPFEPTTPVMGWDEPVPKAYTKSSAPFIASPIHSQKESSSREG</sequence>
<dbReference type="SUPFAM" id="SSF54106">
    <property type="entry name" value="LysM domain"/>
    <property type="match status" value="1"/>
</dbReference>
<name>A0A4V6NZA8_9BACL</name>
<evidence type="ECO:0000259" key="2">
    <source>
        <dbReference type="PROSITE" id="PS51782"/>
    </source>
</evidence>
<dbReference type="RefSeq" id="WP_131922891.1">
    <property type="nucleotide sequence ID" value="NZ_SMAG01000001.1"/>
</dbReference>
<dbReference type="Pfam" id="PF01476">
    <property type="entry name" value="LysM"/>
    <property type="match status" value="1"/>
</dbReference>
<dbReference type="PROSITE" id="PS51782">
    <property type="entry name" value="LYSM"/>
    <property type="match status" value="1"/>
</dbReference>
<evidence type="ECO:0000313" key="4">
    <source>
        <dbReference type="Proteomes" id="UP000294937"/>
    </source>
</evidence>
<dbReference type="Proteomes" id="UP000294937">
    <property type="component" value="Unassembled WGS sequence"/>
</dbReference>
<accession>A0A4V6NZA8</accession>
<reference evidence="3 4" key="1">
    <citation type="submission" date="2019-03" db="EMBL/GenBank/DDBJ databases">
        <title>Genomic Encyclopedia of Type Strains, Phase IV (KMG-IV): sequencing the most valuable type-strain genomes for metagenomic binning, comparative biology and taxonomic classification.</title>
        <authorList>
            <person name="Goeker M."/>
        </authorList>
    </citation>
    <scope>NUCLEOTIDE SEQUENCE [LARGE SCALE GENOMIC DNA]</scope>
    <source>
        <strain evidence="3 4">DSM 45707</strain>
    </source>
</reference>
<keyword evidence="4" id="KW-1185">Reference proteome</keyword>
<dbReference type="Gene3D" id="3.10.350.10">
    <property type="entry name" value="LysM domain"/>
    <property type="match status" value="1"/>
</dbReference>